<evidence type="ECO:0000259" key="9">
    <source>
        <dbReference type="Pfam" id="PF14905"/>
    </source>
</evidence>
<keyword evidence="11" id="KW-1185">Reference proteome</keyword>
<feature type="domain" description="TonB-dependent receptor plug" evidence="8">
    <location>
        <begin position="143"/>
        <end position="219"/>
    </location>
</feature>
<dbReference type="Proteomes" id="UP000516439">
    <property type="component" value="Chromosome"/>
</dbReference>
<evidence type="ECO:0000256" key="2">
    <source>
        <dbReference type="ARBA" id="ARBA00022448"/>
    </source>
</evidence>
<protein>
    <submittedName>
        <fullName evidence="10">TonB-dependent receptor</fullName>
    </submittedName>
</protein>
<keyword evidence="10" id="KW-0675">Receptor</keyword>
<keyword evidence="2" id="KW-0813">Transport</keyword>
<dbReference type="InterPro" id="IPR041700">
    <property type="entry name" value="OMP_b-brl_3"/>
</dbReference>
<evidence type="ECO:0000259" key="8">
    <source>
        <dbReference type="Pfam" id="PF07715"/>
    </source>
</evidence>
<dbReference type="InterPro" id="IPR039426">
    <property type="entry name" value="TonB-dep_rcpt-like"/>
</dbReference>
<evidence type="ECO:0000256" key="5">
    <source>
        <dbReference type="ARBA" id="ARBA00022729"/>
    </source>
</evidence>
<dbReference type="Pfam" id="PF13715">
    <property type="entry name" value="CarbopepD_reg_2"/>
    <property type="match status" value="1"/>
</dbReference>
<dbReference type="SUPFAM" id="SSF49478">
    <property type="entry name" value="Cna protein B-type domain"/>
    <property type="match status" value="1"/>
</dbReference>
<gene>
    <name evidence="10" type="ORF">H9N25_23320</name>
</gene>
<comment type="subcellular location">
    <subcellularLocation>
        <location evidence="1">Cell outer membrane</location>
        <topology evidence="1">Multi-pass membrane protein</topology>
    </subcellularLocation>
</comment>
<keyword evidence="4" id="KW-0812">Transmembrane</keyword>
<evidence type="ECO:0000313" key="10">
    <source>
        <dbReference type="EMBL" id="QNR84778.1"/>
    </source>
</evidence>
<proteinExistence type="predicted"/>
<dbReference type="SUPFAM" id="SSF56935">
    <property type="entry name" value="Porins"/>
    <property type="match status" value="1"/>
</dbReference>
<dbReference type="Gene3D" id="2.170.130.10">
    <property type="entry name" value="TonB-dependent receptor, plug domain"/>
    <property type="match status" value="1"/>
</dbReference>
<dbReference type="PANTHER" id="PTHR30069:SF29">
    <property type="entry name" value="HEMOGLOBIN AND HEMOGLOBIN-HAPTOGLOBIN-BINDING PROTEIN 1-RELATED"/>
    <property type="match status" value="1"/>
</dbReference>
<evidence type="ECO:0000313" key="11">
    <source>
        <dbReference type="Proteomes" id="UP000516439"/>
    </source>
</evidence>
<keyword evidence="3" id="KW-1134">Transmembrane beta strand</keyword>
<evidence type="ECO:0000256" key="1">
    <source>
        <dbReference type="ARBA" id="ARBA00004571"/>
    </source>
</evidence>
<dbReference type="InterPro" id="IPR012910">
    <property type="entry name" value="Plug_dom"/>
</dbReference>
<accession>A0ABX6TIP2</accession>
<reference evidence="10 11" key="1">
    <citation type="submission" date="2020-09" db="EMBL/GenBank/DDBJ databases">
        <title>Pedobacter sp. SW-16 isolated from soil near Yeocheon.</title>
        <authorList>
            <person name="Im H.S."/>
            <person name="Joung Y."/>
            <person name="Lee S.-S."/>
        </authorList>
    </citation>
    <scope>NUCLEOTIDE SEQUENCE [LARGE SCALE GENOMIC DNA]</scope>
    <source>
        <strain evidence="10 11">SW-16</strain>
    </source>
</reference>
<evidence type="ECO:0000256" key="4">
    <source>
        <dbReference type="ARBA" id="ARBA00022692"/>
    </source>
</evidence>
<keyword evidence="6" id="KW-0472">Membrane</keyword>
<name>A0ABX6TIP2_9SPHI</name>
<dbReference type="InterPro" id="IPR037066">
    <property type="entry name" value="Plug_dom_sf"/>
</dbReference>
<sequence length="791" mass="88165">MKHIAITFTLFICFWLNSTAQLKERSFSGHVKEKTTNAAIPFASVTILNEAGKVLVSGMADDKGKFTLGTTQQGKLSIEFSFMAYHKVSVTIEADKNKADLGTVLMEPDTRVLNEVSVTAEKAAVSLKLDKKVFEVGKDILSQSGSVTELLAGVPSVSVAPGGGISLRGNSSVLVLINGRRSGLTAGTALEQLPADQVERVEVIANPSAQYDASGSAGIINIVLKRNKKSGFNGQLRLVGGIPNDSRISPSLNYKSNKLNLFSTVGLRFSDYVGLYKTNQKVNQNGFNSMLNQRQDENRHDDGRLVYFGADYQPDSLNTITIAYLRNATKDHDKTTLAYNYFSSVPDSALVRSGESWENRNYNQIEFNYTRLFKKPGKKLTVDMQYDFWNSAKNWNLATSKISPSVEQRPEISTSNNGSSRDFAAQSDMVTPLNNKATLTYGIKAENRRVNSDFLAEGRTGDGWTVIDNIDNGVGYNEFIGSAYLQFNSKISHFSYQLGLRSEYTEVRIDDRRDVYDSKKDYLKLFPTLHLGYEMSKSTSLQFSYSRRINRPALNNLYPFNEITDYNSRYAGNPGLNPSYANVFELGLLKRMGTLIINPSLYYQHNTGVMIDYNYRENGLFISMPINIKQEERSGAELSVLYNPYKWLQMNMELNVYHFSQAGVYASQDFAFSGNTYTSRLGTQVKLPNKFSVQARYNFTGAVNNAQSSMKAIHSIDAGVGQNFLKDKASLLFDVSNLFNLRKFSTTTTGQGFSITQVNSPNAARYRLTFVYRLNLSDGQGVRQAKSGNRS</sequence>
<evidence type="ECO:0000256" key="3">
    <source>
        <dbReference type="ARBA" id="ARBA00022452"/>
    </source>
</evidence>
<dbReference type="PANTHER" id="PTHR30069">
    <property type="entry name" value="TONB-DEPENDENT OUTER MEMBRANE RECEPTOR"/>
    <property type="match status" value="1"/>
</dbReference>
<dbReference type="Gene3D" id="2.40.170.20">
    <property type="entry name" value="TonB-dependent receptor, beta-barrel domain"/>
    <property type="match status" value="1"/>
</dbReference>
<organism evidence="10 11">
    <name type="scientific">Pedobacter riviphilus</name>
    <dbReference type="NCBI Taxonomy" id="2766984"/>
    <lineage>
        <taxon>Bacteria</taxon>
        <taxon>Pseudomonadati</taxon>
        <taxon>Bacteroidota</taxon>
        <taxon>Sphingobacteriia</taxon>
        <taxon>Sphingobacteriales</taxon>
        <taxon>Sphingobacteriaceae</taxon>
        <taxon>Pedobacter</taxon>
    </lineage>
</organism>
<evidence type="ECO:0000256" key="7">
    <source>
        <dbReference type="ARBA" id="ARBA00023237"/>
    </source>
</evidence>
<dbReference type="Pfam" id="PF07715">
    <property type="entry name" value="Plug"/>
    <property type="match status" value="1"/>
</dbReference>
<keyword evidence="7" id="KW-0998">Cell outer membrane</keyword>
<dbReference type="InterPro" id="IPR036942">
    <property type="entry name" value="Beta-barrel_TonB_sf"/>
</dbReference>
<dbReference type="RefSeq" id="WP_190327402.1">
    <property type="nucleotide sequence ID" value="NZ_CP061171.1"/>
</dbReference>
<keyword evidence="5" id="KW-0732">Signal</keyword>
<dbReference type="EMBL" id="CP061171">
    <property type="protein sequence ID" value="QNR84778.1"/>
    <property type="molecule type" value="Genomic_DNA"/>
</dbReference>
<dbReference type="Pfam" id="PF14905">
    <property type="entry name" value="OMP_b-brl_3"/>
    <property type="match status" value="1"/>
</dbReference>
<feature type="domain" description="Outer membrane protein beta-barrel" evidence="9">
    <location>
        <begin position="372"/>
        <end position="772"/>
    </location>
</feature>
<evidence type="ECO:0000256" key="6">
    <source>
        <dbReference type="ARBA" id="ARBA00023136"/>
    </source>
</evidence>